<dbReference type="InterPro" id="IPR043129">
    <property type="entry name" value="ATPase_NBD"/>
</dbReference>
<name>A0A2S9QHK3_9HYPH</name>
<feature type="domain" description="Carbohydrate kinase FGGY C-terminal" evidence="1">
    <location>
        <begin position="244"/>
        <end position="419"/>
    </location>
</feature>
<organism evidence="2 3">
    <name type="scientific">Labrys okinawensis</name>
    <dbReference type="NCBI Taxonomy" id="346911"/>
    <lineage>
        <taxon>Bacteria</taxon>
        <taxon>Pseudomonadati</taxon>
        <taxon>Pseudomonadota</taxon>
        <taxon>Alphaproteobacteria</taxon>
        <taxon>Hyphomicrobiales</taxon>
        <taxon>Xanthobacteraceae</taxon>
        <taxon>Labrys</taxon>
    </lineage>
</organism>
<proteinExistence type="predicted"/>
<dbReference type="InterPro" id="IPR049382">
    <property type="entry name" value="FGGY_C_2"/>
</dbReference>
<evidence type="ECO:0000313" key="2">
    <source>
        <dbReference type="EMBL" id="PRH88770.1"/>
    </source>
</evidence>
<sequence length="456" mass="48392">MSVTAVLDVGKTNVKLVLFDGAASLWQASMPNRTLAGPPYPHADVEAIWRFLMEGLRKAGAEHAIADIAVTTHGAAMALIGDDDLALPVMDYEFEGVGEIEAEYAPFRPPFAETLSPPMSAGLNSGKQIFYQQLRHPEEFARVRHIVPYPQYFTWRLTGIARNEITGIGGHSDLWAVREKRLSSLVTRRGWETLFPPPIAAHAVLGPLRPEIRAETGLPDTVRVRAGIHDSNGSILPHLIAFEPPFTLVSSGTWAVIMALGADPGRLDAARDMQAYADVEARPVPAAKFMGGREFAVILDGAPASCSLADAAAVMAAGVLALPSFVPNGGPFPGYPGAIRGGLPSGEGMRAALASLYCVLLTDYLLEALGAGSGPLLIEGSFAANPVYCSLLAALRPGQAVLPSLDSSGTAYGTSLLATWPEMPAREPARPATPYADAEALLRYKAAWRQALPLIA</sequence>
<dbReference type="OrthoDB" id="9786272at2"/>
<accession>A0A2S9QHK3</accession>
<reference evidence="2 3" key="1">
    <citation type="submission" date="2018-02" db="EMBL/GenBank/DDBJ databases">
        <title>Whole genome sequencing of endophytic bacterium.</title>
        <authorList>
            <person name="Eedara R."/>
            <person name="Podile A.R."/>
        </authorList>
    </citation>
    <scope>NUCLEOTIDE SEQUENCE [LARGE SCALE GENOMIC DNA]</scope>
    <source>
        <strain evidence="2 3">RP1T</strain>
    </source>
</reference>
<gene>
    <name evidence="2" type="ORF">C5L14_06000</name>
</gene>
<dbReference type="Pfam" id="PF21546">
    <property type="entry name" value="FGGY_C_2"/>
    <property type="match status" value="1"/>
</dbReference>
<keyword evidence="3" id="KW-1185">Reference proteome</keyword>
<dbReference type="CDD" id="cd07772">
    <property type="entry name" value="ASKHA_NBD_FGGY_NaCK-like"/>
    <property type="match status" value="1"/>
</dbReference>
<evidence type="ECO:0000313" key="3">
    <source>
        <dbReference type="Proteomes" id="UP000237682"/>
    </source>
</evidence>
<comment type="caution">
    <text evidence="2">The sequence shown here is derived from an EMBL/GenBank/DDBJ whole genome shotgun (WGS) entry which is preliminary data.</text>
</comment>
<dbReference type="EMBL" id="PUEJ01000002">
    <property type="protein sequence ID" value="PRH88770.1"/>
    <property type="molecule type" value="Genomic_DNA"/>
</dbReference>
<keyword evidence="2" id="KW-0808">Transferase</keyword>
<dbReference type="Proteomes" id="UP000237682">
    <property type="component" value="Unassembled WGS sequence"/>
</dbReference>
<dbReference type="GO" id="GO:0016301">
    <property type="term" value="F:kinase activity"/>
    <property type="evidence" value="ECO:0007669"/>
    <property type="project" value="UniProtKB-KW"/>
</dbReference>
<evidence type="ECO:0000259" key="1">
    <source>
        <dbReference type="Pfam" id="PF21546"/>
    </source>
</evidence>
<keyword evidence="2" id="KW-0418">Kinase</keyword>
<dbReference type="RefSeq" id="WP_105861116.1">
    <property type="nucleotide sequence ID" value="NZ_PUEJ01000002.1"/>
</dbReference>
<dbReference type="Gene3D" id="3.30.420.40">
    <property type="match status" value="2"/>
</dbReference>
<dbReference type="SUPFAM" id="SSF53067">
    <property type="entry name" value="Actin-like ATPase domain"/>
    <property type="match status" value="1"/>
</dbReference>
<dbReference type="AlphaFoldDB" id="A0A2S9QHK3"/>
<protein>
    <submittedName>
        <fullName evidence="2">Sugar kinase</fullName>
    </submittedName>
</protein>